<protein>
    <submittedName>
        <fullName evidence="2">Uncharacterized protein</fullName>
    </submittedName>
</protein>
<comment type="caution">
    <text evidence="2">The sequence shown here is derived from an EMBL/GenBank/DDBJ whole genome shotgun (WGS) entry which is preliminary data.</text>
</comment>
<dbReference type="Proteomes" id="UP000644548">
    <property type="component" value="Unassembled WGS sequence"/>
</dbReference>
<feature type="compositionally biased region" description="Basic and acidic residues" evidence="1">
    <location>
        <begin position="17"/>
        <end position="30"/>
    </location>
</feature>
<evidence type="ECO:0000313" key="3">
    <source>
        <dbReference type="Proteomes" id="UP000644548"/>
    </source>
</evidence>
<gene>
    <name evidence="2" type="ORF">GCM10008960_41460</name>
</gene>
<name>A0ABQ2S9J1_9DEIO</name>
<accession>A0ABQ2S9J1</accession>
<proteinExistence type="predicted"/>
<dbReference type="EMBL" id="BMQN01000033">
    <property type="protein sequence ID" value="GGS11160.1"/>
    <property type="molecule type" value="Genomic_DNA"/>
</dbReference>
<keyword evidence="3" id="KW-1185">Reference proteome</keyword>
<feature type="region of interest" description="Disordered" evidence="1">
    <location>
        <begin position="70"/>
        <end position="99"/>
    </location>
</feature>
<evidence type="ECO:0000313" key="2">
    <source>
        <dbReference type="EMBL" id="GGS11160.1"/>
    </source>
</evidence>
<evidence type="ECO:0000256" key="1">
    <source>
        <dbReference type="SAM" id="MobiDB-lite"/>
    </source>
</evidence>
<sequence>MGDVDVRAPGDACSGKGGHEDSWKGRDARMGGRPGGGIGGGGTAGRAPRAGVKGVRCRACAPKVQKADVTCGSDASGLSKASACVPATGRSGGMGSRTWRPHARVVGGCVR</sequence>
<feature type="region of interest" description="Disordered" evidence="1">
    <location>
        <begin position="1"/>
        <end position="49"/>
    </location>
</feature>
<organism evidence="2 3">
    <name type="scientific">Deinococcus sedimenti</name>
    <dbReference type="NCBI Taxonomy" id="1867090"/>
    <lineage>
        <taxon>Bacteria</taxon>
        <taxon>Thermotogati</taxon>
        <taxon>Deinococcota</taxon>
        <taxon>Deinococci</taxon>
        <taxon>Deinococcales</taxon>
        <taxon>Deinococcaceae</taxon>
        <taxon>Deinococcus</taxon>
    </lineage>
</organism>
<reference evidence="3" key="1">
    <citation type="journal article" date="2019" name="Int. J. Syst. Evol. Microbiol.">
        <title>The Global Catalogue of Microorganisms (GCM) 10K type strain sequencing project: providing services to taxonomists for standard genome sequencing and annotation.</title>
        <authorList>
            <consortium name="The Broad Institute Genomics Platform"/>
            <consortium name="The Broad Institute Genome Sequencing Center for Infectious Disease"/>
            <person name="Wu L."/>
            <person name="Ma J."/>
        </authorList>
    </citation>
    <scope>NUCLEOTIDE SEQUENCE [LARGE SCALE GENOMIC DNA]</scope>
    <source>
        <strain evidence="3">JCM 31405</strain>
    </source>
</reference>
<feature type="compositionally biased region" description="Gly residues" evidence="1">
    <location>
        <begin position="32"/>
        <end position="44"/>
    </location>
</feature>